<evidence type="ECO:0000313" key="5">
    <source>
        <dbReference type="EMBL" id="KAF7342859.1"/>
    </source>
</evidence>
<evidence type="ECO:0000256" key="3">
    <source>
        <dbReference type="ARBA" id="ARBA00022679"/>
    </source>
</evidence>
<sequence>MAMAPQPQVGYDFTSTQDWFSFNISIWEPFLVQLRSSLDHPPRALEIGSWEGRSAIYLLQNFCNIPTSELVCIDHFDLHRTPDGRERYKKIQHNLSIPGLPFRIIDEFSTVGLYRLLEEEIQSPTGGFDFVYIDGSHEADDTLLDAELAWRLTRQGALVVFDDYEWNVEPPESIHHPKRGIDAFLLLHDKEYEVLHRGYQVIIRKTREMRIGFMTTTGDSREIYEDAPVNVAFSTDSGYAMPTAVALTSAILATEQRMSFYIFDCGLTADDRERLKSALPSSDRVTMTFIELPEGSKGRQDGTWAKIDALSHLPVERVLFLDSDILVRHDLGELWRVDLQGRMFAAARDIGLPMGHAAVPRRPYFNAGVLLIDVTRIRSRLASFLEFIETRAPTTYKDQDALNEFFHDEYLEINIEWNATGLGTYGTMKDNDRAAAWPNGELAALHQSAKIVHFTGPVHPSMSRILDEYNQPWTSKPWGFVGAPGHPFAKDWCKVLRKTAWRGWFESEEYKDEVAKAESKVMEQGLQVFRDRIAAARDELQKK</sequence>
<dbReference type="PANTHER" id="PTHR13778">
    <property type="entry name" value="GLYCOSYLTRANSFERASE 8 DOMAIN-CONTAINING PROTEIN"/>
    <property type="match status" value="1"/>
</dbReference>
<dbReference type="PANTHER" id="PTHR13778:SF47">
    <property type="entry name" value="LIPOPOLYSACCHARIDE 1,3-GALACTOSYLTRANSFERASE"/>
    <property type="match status" value="1"/>
</dbReference>
<protein>
    <submittedName>
        <fullName evidence="5">Glycosyltransferase family 8 protein</fullName>
    </submittedName>
</protein>
<keyword evidence="2" id="KW-0328">Glycosyltransferase</keyword>
<organism evidence="5 6">
    <name type="scientific">Mycena sanguinolenta</name>
    <dbReference type="NCBI Taxonomy" id="230812"/>
    <lineage>
        <taxon>Eukaryota</taxon>
        <taxon>Fungi</taxon>
        <taxon>Dikarya</taxon>
        <taxon>Basidiomycota</taxon>
        <taxon>Agaricomycotina</taxon>
        <taxon>Agaricomycetes</taxon>
        <taxon>Agaricomycetidae</taxon>
        <taxon>Agaricales</taxon>
        <taxon>Marasmiineae</taxon>
        <taxon>Mycenaceae</taxon>
        <taxon>Mycena</taxon>
    </lineage>
</organism>
<dbReference type="Pfam" id="PF13578">
    <property type="entry name" value="Methyltransf_24"/>
    <property type="match status" value="1"/>
</dbReference>
<proteinExistence type="inferred from homology"/>
<dbReference type="AlphaFoldDB" id="A0A8H6XM02"/>
<keyword evidence="3 5" id="KW-0808">Transferase</keyword>
<keyword evidence="6" id="KW-1185">Reference proteome</keyword>
<dbReference type="Pfam" id="PF01501">
    <property type="entry name" value="Glyco_transf_8"/>
    <property type="match status" value="1"/>
</dbReference>
<dbReference type="EMBL" id="JACAZH010000024">
    <property type="protein sequence ID" value="KAF7342859.1"/>
    <property type="molecule type" value="Genomic_DNA"/>
</dbReference>
<dbReference type="SUPFAM" id="SSF53448">
    <property type="entry name" value="Nucleotide-diphospho-sugar transferases"/>
    <property type="match status" value="1"/>
</dbReference>
<dbReference type="Proteomes" id="UP000623467">
    <property type="component" value="Unassembled WGS sequence"/>
</dbReference>
<accession>A0A8H6XM02</accession>
<keyword evidence="4" id="KW-0479">Metal-binding</keyword>
<comment type="caution">
    <text evidence="5">The sequence shown here is derived from an EMBL/GenBank/DDBJ whole genome shotgun (WGS) entry which is preliminary data.</text>
</comment>
<dbReference type="GO" id="GO:0046872">
    <property type="term" value="F:metal ion binding"/>
    <property type="evidence" value="ECO:0007669"/>
    <property type="project" value="UniProtKB-KW"/>
</dbReference>
<dbReference type="Gene3D" id="3.40.50.150">
    <property type="entry name" value="Vaccinia Virus protein VP39"/>
    <property type="match status" value="1"/>
</dbReference>
<name>A0A8H6XM02_9AGAR</name>
<comment type="similarity">
    <text evidence="1">Belongs to the glycosyltransferase 8 family.</text>
</comment>
<dbReference type="InterPro" id="IPR002495">
    <property type="entry name" value="Glyco_trans_8"/>
</dbReference>
<gene>
    <name evidence="5" type="ORF">MSAN_02002000</name>
</gene>
<dbReference type="Gene3D" id="3.90.550.10">
    <property type="entry name" value="Spore Coat Polysaccharide Biosynthesis Protein SpsA, Chain A"/>
    <property type="match status" value="1"/>
</dbReference>
<reference evidence="5" key="1">
    <citation type="submission" date="2020-05" db="EMBL/GenBank/DDBJ databases">
        <title>Mycena genomes resolve the evolution of fungal bioluminescence.</title>
        <authorList>
            <person name="Tsai I.J."/>
        </authorList>
    </citation>
    <scope>NUCLEOTIDE SEQUENCE</scope>
    <source>
        <strain evidence="5">160909Yilan</strain>
    </source>
</reference>
<evidence type="ECO:0000256" key="1">
    <source>
        <dbReference type="ARBA" id="ARBA00006351"/>
    </source>
</evidence>
<dbReference type="InterPro" id="IPR029063">
    <property type="entry name" value="SAM-dependent_MTases_sf"/>
</dbReference>
<dbReference type="SUPFAM" id="SSF53335">
    <property type="entry name" value="S-adenosyl-L-methionine-dependent methyltransferases"/>
    <property type="match status" value="1"/>
</dbReference>
<evidence type="ECO:0000256" key="2">
    <source>
        <dbReference type="ARBA" id="ARBA00022676"/>
    </source>
</evidence>
<dbReference type="GO" id="GO:0016757">
    <property type="term" value="F:glycosyltransferase activity"/>
    <property type="evidence" value="ECO:0007669"/>
    <property type="project" value="UniProtKB-KW"/>
</dbReference>
<evidence type="ECO:0000313" key="6">
    <source>
        <dbReference type="Proteomes" id="UP000623467"/>
    </source>
</evidence>
<dbReference type="OrthoDB" id="2014201at2759"/>
<evidence type="ECO:0000256" key="4">
    <source>
        <dbReference type="ARBA" id="ARBA00022723"/>
    </source>
</evidence>
<dbReference type="InterPro" id="IPR029044">
    <property type="entry name" value="Nucleotide-diphossugar_trans"/>
</dbReference>
<dbReference type="InterPro" id="IPR050748">
    <property type="entry name" value="Glycosyltrans_8_dom-fam"/>
</dbReference>